<dbReference type="InterPro" id="IPR029759">
    <property type="entry name" value="GPX_AS"/>
</dbReference>
<dbReference type="GO" id="GO:0006979">
    <property type="term" value="P:response to oxidative stress"/>
    <property type="evidence" value="ECO:0007669"/>
    <property type="project" value="InterPro"/>
</dbReference>
<dbReference type="OrthoDB" id="446890at2759"/>
<gene>
    <name evidence="4" type="ORF">Mgra_00006491</name>
</gene>
<comment type="caution">
    <text evidence="4">The sequence shown here is derived from an EMBL/GenBank/DDBJ whole genome shotgun (WGS) entry which is preliminary data.</text>
</comment>
<dbReference type="SUPFAM" id="SSF52833">
    <property type="entry name" value="Thioredoxin-like"/>
    <property type="match status" value="1"/>
</dbReference>
<dbReference type="AlphaFoldDB" id="A0A8S9ZL15"/>
<dbReference type="EMBL" id="JABEBT010000064">
    <property type="protein sequence ID" value="KAF7634073.1"/>
    <property type="molecule type" value="Genomic_DNA"/>
</dbReference>
<evidence type="ECO:0000256" key="3">
    <source>
        <dbReference type="ARBA" id="ARBA00023002"/>
    </source>
</evidence>
<dbReference type="Pfam" id="PF00255">
    <property type="entry name" value="GSHPx"/>
    <property type="match status" value="1"/>
</dbReference>
<dbReference type="Proteomes" id="UP000605970">
    <property type="component" value="Unassembled WGS sequence"/>
</dbReference>
<keyword evidence="2 4" id="KW-0575">Peroxidase</keyword>
<dbReference type="InterPro" id="IPR000889">
    <property type="entry name" value="Glutathione_peroxidase"/>
</dbReference>
<dbReference type="Gene3D" id="3.40.30.10">
    <property type="entry name" value="Glutaredoxin"/>
    <property type="match status" value="1"/>
</dbReference>
<comment type="similarity">
    <text evidence="1">Belongs to the glutathione peroxidase family.</text>
</comment>
<organism evidence="4 5">
    <name type="scientific">Meloidogyne graminicola</name>
    <dbReference type="NCBI Taxonomy" id="189291"/>
    <lineage>
        <taxon>Eukaryota</taxon>
        <taxon>Metazoa</taxon>
        <taxon>Ecdysozoa</taxon>
        <taxon>Nematoda</taxon>
        <taxon>Chromadorea</taxon>
        <taxon>Rhabditida</taxon>
        <taxon>Tylenchina</taxon>
        <taxon>Tylenchomorpha</taxon>
        <taxon>Tylenchoidea</taxon>
        <taxon>Meloidogynidae</taxon>
        <taxon>Meloidogyninae</taxon>
        <taxon>Meloidogyne</taxon>
    </lineage>
</organism>
<keyword evidence="5" id="KW-1185">Reference proteome</keyword>
<dbReference type="PANTHER" id="PTHR11592:SF78">
    <property type="entry name" value="GLUTATHIONE PEROXIDASE"/>
    <property type="match status" value="1"/>
</dbReference>
<evidence type="ECO:0000256" key="1">
    <source>
        <dbReference type="ARBA" id="ARBA00006926"/>
    </source>
</evidence>
<dbReference type="PANTHER" id="PTHR11592">
    <property type="entry name" value="GLUTATHIONE PEROXIDASE"/>
    <property type="match status" value="1"/>
</dbReference>
<dbReference type="PROSITE" id="PS51355">
    <property type="entry name" value="GLUTATHIONE_PEROXID_3"/>
    <property type="match status" value="1"/>
</dbReference>
<dbReference type="PROSITE" id="PS00460">
    <property type="entry name" value="GLUTATHIONE_PEROXID_1"/>
    <property type="match status" value="1"/>
</dbReference>
<name>A0A8S9ZL15_9BILA</name>
<keyword evidence="3" id="KW-0560">Oxidoreductase</keyword>
<sequence>MFSHILLSNHNNIFKVIPSSFYIIHSFNKNINLIASISTTKMASNNKTIYDFEAKDIDGYDTKLNKYKGRVVLIVNVASECGFTKTNYPQMKDLLEKYKD</sequence>
<dbReference type="GO" id="GO:0004601">
    <property type="term" value="F:peroxidase activity"/>
    <property type="evidence" value="ECO:0007669"/>
    <property type="project" value="UniProtKB-KW"/>
</dbReference>
<proteinExistence type="inferred from homology"/>
<dbReference type="InterPro" id="IPR036249">
    <property type="entry name" value="Thioredoxin-like_sf"/>
</dbReference>
<evidence type="ECO:0000313" key="5">
    <source>
        <dbReference type="Proteomes" id="UP000605970"/>
    </source>
</evidence>
<evidence type="ECO:0000313" key="4">
    <source>
        <dbReference type="EMBL" id="KAF7634073.1"/>
    </source>
</evidence>
<protein>
    <submittedName>
        <fullName evidence="4">Glutathione peroxidase</fullName>
    </submittedName>
</protein>
<reference evidence="4" key="1">
    <citation type="journal article" date="2020" name="Ecol. Evol.">
        <title>Genome structure and content of the rice root-knot nematode (Meloidogyne graminicola).</title>
        <authorList>
            <person name="Phan N.T."/>
            <person name="Danchin E.G.J."/>
            <person name="Klopp C."/>
            <person name="Perfus-Barbeoch L."/>
            <person name="Kozlowski D.K."/>
            <person name="Koutsovoulos G.D."/>
            <person name="Lopez-Roques C."/>
            <person name="Bouchez O."/>
            <person name="Zahm M."/>
            <person name="Besnard G."/>
            <person name="Bellafiore S."/>
        </authorList>
    </citation>
    <scope>NUCLEOTIDE SEQUENCE</scope>
    <source>
        <strain evidence="4">VN-18</strain>
    </source>
</reference>
<evidence type="ECO:0000256" key="2">
    <source>
        <dbReference type="ARBA" id="ARBA00022559"/>
    </source>
</evidence>
<accession>A0A8S9ZL15</accession>